<reference evidence="5 6" key="1">
    <citation type="submission" date="2023-10" db="EMBL/GenBank/DDBJ databases">
        <title>The genome sequence of Streptomyces sp. HUAS YS2.</title>
        <authorList>
            <person name="Mo P."/>
        </authorList>
    </citation>
    <scope>NUCLEOTIDE SEQUENCE [LARGE SCALE GENOMIC DNA]</scope>
    <source>
        <strain evidence="5 6">HUAS YS2</strain>
    </source>
</reference>
<dbReference type="SUPFAM" id="SSF53850">
    <property type="entry name" value="Periplasmic binding protein-like II"/>
    <property type="match status" value="1"/>
</dbReference>
<keyword evidence="3" id="KW-0732">Signal</keyword>
<evidence type="ECO:0000313" key="6">
    <source>
        <dbReference type="Proteomes" id="UP001301731"/>
    </source>
</evidence>
<dbReference type="Gene3D" id="3.90.76.10">
    <property type="entry name" value="Dipeptide-binding Protein, Domain 1"/>
    <property type="match status" value="1"/>
</dbReference>
<dbReference type="EMBL" id="CP137573">
    <property type="protein sequence ID" value="WOX21047.1"/>
    <property type="molecule type" value="Genomic_DNA"/>
</dbReference>
<dbReference type="RefSeq" id="WP_318101836.1">
    <property type="nucleotide sequence ID" value="NZ_CP137573.1"/>
</dbReference>
<accession>A0ABZ0LNK4</accession>
<evidence type="ECO:0000259" key="4">
    <source>
        <dbReference type="Pfam" id="PF00496"/>
    </source>
</evidence>
<evidence type="ECO:0000313" key="5">
    <source>
        <dbReference type="EMBL" id="WOX21047.1"/>
    </source>
</evidence>
<keyword evidence="2" id="KW-0813">Transport</keyword>
<evidence type="ECO:0000256" key="1">
    <source>
        <dbReference type="ARBA" id="ARBA00005695"/>
    </source>
</evidence>
<dbReference type="CDD" id="cd00995">
    <property type="entry name" value="PBP2_NikA_DppA_OppA_like"/>
    <property type="match status" value="1"/>
</dbReference>
<dbReference type="PANTHER" id="PTHR30290">
    <property type="entry name" value="PERIPLASMIC BINDING COMPONENT OF ABC TRANSPORTER"/>
    <property type="match status" value="1"/>
</dbReference>
<comment type="similarity">
    <text evidence="1">Belongs to the bacterial solute-binding protein 5 family.</text>
</comment>
<proteinExistence type="inferred from homology"/>
<sequence>MNTIARDEHRGPAGAPRRRLVRATALALALGLAVSACGGSSGSGNEPKAGAQLDLKTATPKGTKPLDSITWNLPYEPQGIDPITSFNYAENTVLANLCESLQRLTPDFEIEPGLASKAENPTPTTWVYTIRDKVTFWDGTPLTAEDVAASLKRHLDPAQGTWWGDYFRHVKTVEATGPLQVTVTLKQPDALFNQAMATAAGAVTQKAHTTRAGKDIGTPEQGVICTGPFKFDKWRSGDSLTIVRNEHYWNPSLAALSKSITFRFIADETTAVNALRSGEIDGQYFYLPPAALGQLQQSPTGKVTLGRSLAYWALLGATKEGPYGDPKVRSALSMALDRAALGSAVFQGAAAPERAMAGPAYWGYEKDTFKAAYDKLPTGRTDLEQAEKLLADAPKGTITIGVQGSSAVHEQTGNLIKATGEKLGLKIDIRVVPVEQYGNLYNDPKAREGIDAFLSTWYGNVPDPLDAYTVFLAGGNNNFSGFGAVDADIKRARAASDPAERARIVTGIQQKVAEDVTWMPLNNLPVILYMNDRITGAVPSFPYLYYPWASGLGGK</sequence>
<gene>
    <name evidence="5" type="ORF">R2D22_06455</name>
</gene>
<name>A0ABZ0LNK4_9ACTN</name>
<evidence type="ECO:0000256" key="2">
    <source>
        <dbReference type="ARBA" id="ARBA00022448"/>
    </source>
</evidence>
<dbReference type="Pfam" id="PF00496">
    <property type="entry name" value="SBP_bac_5"/>
    <property type="match status" value="1"/>
</dbReference>
<protein>
    <submittedName>
        <fullName evidence="5">ABC transporter substrate-binding protein</fullName>
    </submittedName>
</protein>
<organism evidence="5 6">
    <name type="scientific">Streptomyces solicathayae</name>
    <dbReference type="NCBI Taxonomy" id="3081768"/>
    <lineage>
        <taxon>Bacteria</taxon>
        <taxon>Bacillati</taxon>
        <taxon>Actinomycetota</taxon>
        <taxon>Actinomycetes</taxon>
        <taxon>Kitasatosporales</taxon>
        <taxon>Streptomycetaceae</taxon>
        <taxon>Streptomyces</taxon>
    </lineage>
</organism>
<dbReference type="PANTHER" id="PTHR30290:SF9">
    <property type="entry name" value="OLIGOPEPTIDE-BINDING PROTEIN APPA"/>
    <property type="match status" value="1"/>
</dbReference>
<dbReference type="InterPro" id="IPR039424">
    <property type="entry name" value="SBP_5"/>
</dbReference>
<dbReference type="Gene3D" id="3.10.105.10">
    <property type="entry name" value="Dipeptide-binding Protein, Domain 3"/>
    <property type="match status" value="1"/>
</dbReference>
<dbReference type="InterPro" id="IPR000914">
    <property type="entry name" value="SBP_5_dom"/>
</dbReference>
<dbReference type="PIRSF" id="PIRSF002741">
    <property type="entry name" value="MppA"/>
    <property type="match status" value="1"/>
</dbReference>
<keyword evidence="6" id="KW-1185">Reference proteome</keyword>
<feature type="domain" description="Solute-binding protein family 5" evidence="4">
    <location>
        <begin position="109"/>
        <end position="478"/>
    </location>
</feature>
<dbReference type="InterPro" id="IPR030678">
    <property type="entry name" value="Peptide/Ni-bd"/>
</dbReference>
<dbReference type="Gene3D" id="3.40.190.10">
    <property type="entry name" value="Periplasmic binding protein-like II"/>
    <property type="match status" value="1"/>
</dbReference>
<evidence type="ECO:0000256" key="3">
    <source>
        <dbReference type="ARBA" id="ARBA00022729"/>
    </source>
</evidence>
<dbReference type="Proteomes" id="UP001301731">
    <property type="component" value="Chromosome"/>
</dbReference>